<keyword evidence="7" id="KW-0288">FMN</keyword>
<dbReference type="SUPFAM" id="SSF55785">
    <property type="entry name" value="PYP-like sensor domain (PAS domain)"/>
    <property type="match status" value="2"/>
</dbReference>
<feature type="compositionally biased region" description="Low complexity" evidence="16">
    <location>
        <begin position="799"/>
        <end position="833"/>
    </location>
</feature>
<dbReference type="PROSITE" id="PS50113">
    <property type="entry name" value="PAC"/>
    <property type="match status" value="2"/>
</dbReference>
<dbReference type="InterPro" id="IPR036890">
    <property type="entry name" value="HATPase_C_sf"/>
</dbReference>
<keyword evidence="3" id="KW-0600">Photoreceptor protein</keyword>
<keyword evidence="4" id="KW-0597">Phosphoprotein</keyword>
<dbReference type="Pfam" id="PF07536">
    <property type="entry name" value="HWE_HK"/>
    <property type="match status" value="1"/>
</dbReference>
<reference evidence="19 20" key="1">
    <citation type="submission" date="2020-03" db="EMBL/GenBank/DDBJ databases">
        <title>Roseomonas selenitidurans sp. nov. isolated from urban soil.</title>
        <authorList>
            <person name="Liu H."/>
        </authorList>
    </citation>
    <scope>NUCLEOTIDE SEQUENCE [LARGE SCALE GENOMIC DNA]</scope>
    <source>
        <strain evidence="19 20">BU-1</strain>
    </source>
</reference>
<comment type="caution">
    <text evidence="19">The sequence shown here is derived from an EMBL/GenBank/DDBJ whole genome shotgun (WGS) entry which is preliminary data.</text>
</comment>
<evidence type="ECO:0000256" key="16">
    <source>
        <dbReference type="SAM" id="MobiDB-lite"/>
    </source>
</evidence>
<evidence type="ECO:0000256" key="9">
    <source>
        <dbReference type="ARBA" id="ARBA00022737"/>
    </source>
</evidence>
<evidence type="ECO:0000256" key="10">
    <source>
        <dbReference type="ARBA" id="ARBA00022741"/>
    </source>
</evidence>
<keyword evidence="11" id="KW-0418">Kinase</keyword>
<dbReference type="EC" id="2.7.13.3" evidence="2"/>
<keyword evidence="5" id="KW-0716">Sensory transduction</keyword>
<accession>A0ABX1E7I1</accession>
<feature type="region of interest" description="Disordered" evidence="16">
    <location>
        <begin position="137"/>
        <end position="156"/>
    </location>
</feature>
<evidence type="ECO:0000256" key="17">
    <source>
        <dbReference type="SAM" id="Phobius"/>
    </source>
</evidence>
<evidence type="ECO:0000256" key="12">
    <source>
        <dbReference type="ARBA" id="ARBA00022840"/>
    </source>
</evidence>
<sequence>MTADRAQGPALPADTAPPPITPSMPPAGLRHYLFALVLAVLLPAVAFGAVASWEALRSRDRALEGRLVDTAQALRSAMDSRIDGQLSALEVLGAADSLQDPVDLPGFRRLSARTAAAFGGWVTLMDTEGRVLMHTGLPEGDSLPGPGGATGQGGGGRWVRQVVEQRRPLVTDAATGRVSGRFVPVVLAPVLRDGVVWRIIGMPLEPQRLSTLLAGQATTGAGAAALTDGQGLIVAHSRNPALIGQQRPPRSDAGPSGQAGVLRGRSLADGQAIRTAYVRLTRAPAWMVWVNEPESTFAAARRDILLALAGGALLALAFGLGLAGGLARRILRPVQALVDHAETVAVMATGPFPADGPAPAATSLPPAELREFERLRRAVAAAEAALRQSRDQFRRVQEIGRVGGFLVDLRSGANQRALDYVDLYGATPAAEEATHEAWLQRLHPADRDRAERYFRAVVADGRPETHYGQEYRIRDPDGAIRWIAARAEIERDSAGRALRMIGAHVDITALKTAEAALRDSEEMLRLALEAADLGAWEIDLRHGRARRTGRTLEIFGVGSEAELGRFPAWRDRVHPEDLARLNAAVEEVRCGRAERYQVSYRFRRPDGQLRWVESHGRAAERDAEGQAVRLIGTTQDVTARREAQDRQALLAREVDHRAKNALAVVQAALRLTPRADPAAFAATIEGRVTALARAHSLLAEGRWSGAELRAVLAGELATFLAAPGQGGARATLQGPAVALSPAAVQALSLAFHEMATNAAKYGALALPDGHLEIAWTLDEAERLLHIAWTETGRVGQGGAPPATDASAPPATDASAPPATDASAPPATDASAPPATDPSAPPATDASAPPAMHASAPPARRGFGSQLIEATILRQLGGRLEQGWTAEGLRWQAWLPLARILPEGFGDDTPD</sequence>
<feature type="transmembrane region" description="Helical" evidence="17">
    <location>
        <begin position="304"/>
        <end position="327"/>
    </location>
</feature>
<keyword evidence="9" id="KW-0677">Repeat</keyword>
<name>A0ABX1E7I1_9PROT</name>
<dbReference type="SMART" id="SM00086">
    <property type="entry name" value="PAC"/>
    <property type="match status" value="2"/>
</dbReference>
<dbReference type="PANTHER" id="PTHR41523">
    <property type="entry name" value="TWO-COMPONENT SYSTEM SENSOR PROTEIN"/>
    <property type="match status" value="1"/>
</dbReference>
<evidence type="ECO:0000256" key="5">
    <source>
        <dbReference type="ARBA" id="ARBA00022606"/>
    </source>
</evidence>
<dbReference type="EMBL" id="JAAVNE010000034">
    <property type="protein sequence ID" value="NKC32886.1"/>
    <property type="molecule type" value="Genomic_DNA"/>
</dbReference>
<proteinExistence type="predicted"/>
<feature type="region of interest" description="Disordered" evidence="16">
    <location>
        <begin position="793"/>
        <end position="859"/>
    </location>
</feature>
<evidence type="ECO:0000256" key="8">
    <source>
        <dbReference type="ARBA" id="ARBA00022679"/>
    </source>
</evidence>
<feature type="compositionally biased region" description="Low complexity" evidence="16">
    <location>
        <begin position="841"/>
        <end position="858"/>
    </location>
</feature>
<dbReference type="InterPro" id="IPR035965">
    <property type="entry name" value="PAS-like_dom_sf"/>
</dbReference>
<comment type="catalytic activity">
    <reaction evidence="1">
        <text>ATP + protein L-histidine = ADP + protein N-phospho-L-histidine.</text>
        <dbReference type="EC" id="2.7.13.3"/>
    </reaction>
</comment>
<keyword evidence="17" id="KW-0812">Transmembrane</keyword>
<dbReference type="RefSeq" id="WP_168033473.1">
    <property type="nucleotide sequence ID" value="NZ_JAAVNE010000034.1"/>
</dbReference>
<feature type="domain" description="PAC" evidence="18">
    <location>
        <begin position="596"/>
        <end position="649"/>
    </location>
</feature>
<dbReference type="Pfam" id="PF08447">
    <property type="entry name" value="PAS_3"/>
    <property type="match status" value="2"/>
</dbReference>
<evidence type="ECO:0000256" key="15">
    <source>
        <dbReference type="ARBA" id="ARBA00023170"/>
    </source>
</evidence>
<evidence type="ECO:0000256" key="7">
    <source>
        <dbReference type="ARBA" id="ARBA00022643"/>
    </source>
</evidence>
<evidence type="ECO:0000256" key="11">
    <source>
        <dbReference type="ARBA" id="ARBA00022777"/>
    </source>
</evidence>
<evidence type="ECO:0000256" key="13">
    <source>
        <dbReference type="ARBA" id="ARBA00022991"/>
    </source>
</evidence>
<keyword evidence="15" id="KW-0675">Receptor</keyword>
<evidence type="ECO:0000259" key="18">
    <source>
        <dbReference type="PROSITE" id="PS50113"/>
    </source>
</evidence>
<evidence type="ECO:0000313" key="19">
    <source>
        <dbReference type="EMBL" id="NKC32886.1"/>
    </source>
</evidence>
<gene>
    <name evidence="19" type="ORF">HEQ75_18625</name>
</gene>
<keyword evidence="17" id="KW-1133">Transmembrane helix</keyword>
<keyword evidence="12" id="KW-0067">ATP-binding</keyword>
<keyword evidence="10" id="KW-0547">Nucleotide-binding</keyword>
<dbReference type="InterPro" id="IPR013655">
    <property type="entry name" value="PAS_fold_3"/>
</dbReference>
<evidence type="ECO:0000256" key="3">
    <source>
        <dbReference type="ARBA" id="ARBA00022543"/>
    </source>
</evidence>
<evidence type="ECO:0000256" key="4">
    <source>
        <dbReference type="ARBA" id="ARBA00022553"/>
    </source>
</evidence>
<keyword evidence="14" id="KW-0843">Virulence</keyword>
<dbReference type="InterPro" id="IPR011102">
    <property type="entry name" value="Sig_transdc_His_kinase_HWE"/>
</dbReference>
<evidence type="ECO:0000256" key="6">
    <source>
        <dbReference type="ARBA" id="ARBA00022630"/>
    </source>
</evidence>
<dbReference type="Gene3D" id="2.10.70.100">
    <property type="match status" value="2"/>
</dbReference>
<organism evidence="19 20">
    <name type="scientific">Falsiroseomonas selenitidurans</name>
    <dbReference type="NCBI Taxonomy" id="2716335"/>
    <lineage>
        <taxon>Bacteria</taxon>
        <taxon>Pseudomonadati</taxon>
        <taxon>Pseudomonadota</taxon>
        <taxon>Alphaproteobacteria</taxon>
        <taxon>Acetobacterales</taxon>
        <taxon>Roseomonadaceae</taxon>
        <taxon>Falsiroseomonas</taxon>
    </lineage>
</organism>
<keyword evidence="6" id="KW-0285">Flavoprotein</keyword>
<keyword evidence="8" id="KW-0808">Transferase</keyword>
<feature type="region of interest" description="Disordered" evidence="16">
    <location>
        <begin position="1"/>
        <end position="21"/>
    </location>
</feature>
<evidence type="ECO:0000313" key="20">
    <source>
        <dbReference type="Proteomes" id="UP000787635"/>
    </source>
</evidence>
<dbReference type="NCBIfam" id="TIGR00229">
    <property type="entry name" value="sensory_box"/>
    <property type="match status" value="2"/>
</dbReference>
<protein>
    <recommendedName>
        <fullName evidence="2">histidine kinase</fullName>
        <ecNumber evidence="2">2.7.13.3</ecNumber>
    </recommendedName>
</protein>
<keyword evidence="17" id="KW-0472">Membrane</keyword>
<dbReference type="SMART" id="SM00911">
    <property type="entry name" value="HWE_HK"/>
    <property type="match status" value="1"/>
</dbReference>
<dbReference type="InterPro" id="IPR001610">
    <property type="entry name" value="PAC"/>
</dbReference>
<evidence type="ECO:0000256" key="14">
    <source>
        <dbReference type="ARBA" id="ARBA00023026"/>
    </source>
</evidence>
<keyword evidence="20" id="KW-1185">Reference proteome</keyword>
<dbReference type="InterPro" id="IPR000014">
    <property type="entry name" value="PAS"/>
</dbReference>
<feature type="domain" description="PAC" evidence="18">
    <location>
        <begin position="467"/>
        <end position="519"/>
    </location>
</feature>
<dbReference type="Proteomes" id="UP000787635">
    <property type="component" value="Unassembled WGS sequence"/>
</dbReference>
<evidence type="ECO:0000256" key="2">
    <source>
        <dbReference type="ARBA" id="ARBA00012438"/>
    </source>
</evidence>
<evidence type="ECO:0000256" key="1">
    <source>
        <dbReference type="ARBA" id="ARBA00000085"/>
    </source>
</evidence>
<feature type="transmembrane region" description="Helical" evidence="17">
    <location>
        <begin position="32"/>
        <end position="56"/>
    </location>
</feature>
<dbReference type="PANTHER" id="PTHR41523:SF8">
    <property type="entry name" value="ETHYLENE RESPONSE SENSOR PROTEIN"/>
    <property type="match status" value="1"/>
</dbReference>
<keyword evidence="13" id="KW-0157">Chromophore</keyword>
<dbReference type="CDD" id="cd00130">
    <property type="entry name" value="PAS"/>
    <property type="match status" value="2"/>
</dbReference>
<dbReference type="Gene3D" id="3.30.450.20">
    <property type="entry name" value="PAS domain"/>
    <property type="match status" value="2"/>
</dbReference>
<dbReference type="InterPro" id="IPR000700">
    <property type="entry name" value="PAS-assoc_C"/>
</dbReference>
<dbReference type="Gene3D" id="3.30.565.10">
    <property type="entry name" value="Histidine kinase-like ATPase, C-terminal domain"/>
    <property type="match status" value="1"/>
</dbReference>
<feature type="compositionally biased region" description="Gly residues" evidence="16">
    <location>
        <begin position="145"/>
        <end position="156"/>
    </location>
</feature>